<dbReference type="PROSITE" id="PS50157">
    <property type="entry name" value="ZINC_FINGER_C2H2_2"/>
    <property type="match status" value="1"/>
</dbReference>
<dbReference type="Gene3D" id="3.30.160.60">
    <property type="entry name" value="Classic Zinc Finger"/>
    <property type="match status" value="1"/>
</dbReference>
<feature type="non-terminal residue" evidence="3">
    <location>
        <position position="1"/>
    </location>
</feature>
<name>A7T684_NEMVE</name>
<evidence type="ECO:0000256" key="1">
    <source>
        <dbReference type="PROSITE-ProRule" id="PRU00042"/>
    </source>
</evidence>
<dbReference type="PhylomeDB" id="A7T684"/>
<dbReference type="SUPFAM" id="SSF57667">
    <property type="entry name" value="beta-beta-alpha zinc fingers"/>
    <property type="match status" value="1"/>
</dbReference>
<evidence type="ECO:0000313" key="3">
    <source>
        <dbReference type="EMBL" id="EDO28523.1"/>
    </source>
</evidence>
<dbReference type="Pfam" id="PF00096">
    <property type="entry name" value="zf-C2H2"/>
    <property type="match status" value="1"/>
</dbReference>
<dbReference type="EMBL" id="DS471461">
    <property type="protein sequence ID" value="EDO28523.1"/>
    <property type="molecule type" value="Genomic_DNA"/>
</dbReference>
<accession>A7T684</accession>
<dbReference type="AlphaFoldDB" id="A7T684"/>
<proteinExistence type="predicted"/>
<keyword evidence="1" id="KW-0862">Zinc</keyword>
<reference evidence="3 4" key="1">
    <citation type="journal article" date="2007" name="Science">
        <title>Sea anemone genome reveals ancestral eumetazoan gene repertoire and genomic organization.</title>
        <authorList>
            <person name="Putnam N.H."/>
            <person name="Srivastava M."/>
            <person name="Hellsten U."/>
            <person name="Dirks B."/>
            <person name="Chapman J."/>
            <person name="Salamov A."/>
            <person name="Terry A."/>
            <person name="Shapiro H."/>
            <person name="Lindquist E."/>
            <person name="Kapitonov V.V."/>
            <person name="Jurka J."/>
            <person name="Genikhovich G."/>
            <person name="Grigoriev I.V."/>
            <person name="Lucas S.M."/>
            <person name="Steele R.E."/>
            <person name="Finnerty J.R."/>
            <person name="Technau U."/>
            <person name="Martindale M.Q."/>
            <person name="Rokhsar D.S."/>
        </authorList>
    </citation>
    <scope>NUCLEOTIDE SEQUENCE [LARGE SCALE GENOMIC DNA]</scope>
    <source>
        <strain evidence="4">CH2 X CH6</strain>
    </source>
</reference>
<keyword evidence="1" id="KW-0863">Zinc-finger</keyword>
<dbReference type="PROSITE" id="PS00028">
    <property type="entry name" value="ZINC_FINGER_C2H2_1"/>
    <property type="match status" value="1"/>
</dbReference>
<protein>
    <recommendedName>
        <fullName evidence="2">C2H2-type domain-containing protein</fullName>
    </recommendedName>
</protein>
<dbReference type="SMART" id="SM00355">
    <property type="entry name" value="ZnF_C2H2"/>
    <property type="match status" value="2"/>
</dbReference>
<feature type="domain" description="C2H2-type" evidence="2">
    <location>
        <begin position="1"/>
        <end position="29"/>
    </location>
</feature>
<dbReference type="InParanoid" id="A7T684"/>
<keyword evidence="1" id="KW-0479">Metal-binding</keyword>
<dbReference type="InterPro" id="IPR036236">
    <property type="entry name" value="Znf_C2H2_sf"/>
</dbReference>
<dbReference type="HOGENOM" id="CLU_3056473_0_0_1"/>
<dbReference type="Proteomes" id="UP000001593">
    <property type="component" value="Unassembled WGS sequence"/>
</dbReference>
<evidence type="ECO:0000313" key="4">
    <source>
        <dbReference type="Proteomes" id="UP000001593"/>
    </source>
</evidence>
<gene>
    <name evidence="3" type="ORF">NEMVEDRAFT_v1g147539</name>
</gene>
<organism evidence="3 4">
    <name type="scientific">Nematostella vectensis</name>
    <name type="common">Starlet sea anemone</name>
    <dbReference type="NCBI Taxonomy" id="45351"/>
    <lineage>
        <taxon>Eukaryota</taxon>
        <taxon>Metazoa</taxon>
        <taxon>Cnidaria</taxon>
        <taxon>Anthozoa</taxon>
        <taxon>Hexacorallia</taxon>
        <taxon>Actiniaria</taxon>
        <taxon>Edwardsiidae</taxon>
        <taxon>Nematostella</taxon>
    </lineage>
</organism>
<dbReference type="InterPro" id="IPR013087">
    <property type="entry name" value="Znf_C2H2_type"/>
</dbReference>
<sequence>YNCEECGKGFQRAENLRRNYRKMHLCVRQYSCRKCWATCNTMGAFNSHNATHPD</sequence>
<keyword evidence="4" id="KW-1185">Reference proteome</keyword>
<evidence type="ECO:0000259" key="2">
    <source>
        <dbReference type="PROSITE" id="PS50157"/>
    </source>
</evidence>
<dbReference type="GO" id="GO:0008270">
    <property type="term" value="F:zinc ion binding"/>
    <property type="evidence" value="ECO:0007669"/>
    <property type="project" value="UniProtKB-KW"/>
</dbReference>